<comment type="caution">
    <text evidence="2">The sequence shown here is derived from an EMBL/GenBank/DDBJ whole genome shotgun (WGS) entry which is preliminary data.</text>
</comment>
<name>A0AAV4P7K4_9ARAC</name>
<evidence type="ECO:0000256" key="1">
    <source>
        <dbReference type="SAM" id="MobiDB-lite"/>
    </source>
</evidence>
<organism evidence="2 3">
    <name type="scientific">Caerostris darwini</name>
    <dbReference type="NCBI Taxonomy" id="1538125"/>
    <lineage>
        <taxon>Eukaryota</taxon>
        <taxon>Metazoa</taxon>
        <taxon>Ecdysozoa</taxon>
        <taxon>Arthropoda</taxon>
        <taxon>Chelicerata</taxon>
        <taxon>Arachnida</taxon>
        <taxon>Araneae</taxon>
        <taxon>Araneomorphae</taxon>
        <taxon>Entelegynae</taxon>
        <taxon>Araneoidea</taxon>
        <taxon>Araneidae</taxon>
        <taxon>Caerostris</taxon>
    </lineage>
</organism>
<dbReference type="EMBL" id="BPLQ01002342">
    <property type="protein sequence ID" value="GIX91904.1"/>
    <property type="molecule type" value="Genomic_DNA"/>
</dbReference>
<feature type="compositionally biased region" description="Polar residues" evidence="1">
    <location>
        <begin position="17"/>
        <end position="28"/>
    </location>
</feature>
<protein>
    <submittedName>
        <fullName evidence="2">Uncharacterized protein</fullName>
    </submittedName>
</protein>
<sequence length="103" mass="11624">MFSEQTNHKMFEPYENGSFTDRSRSSSIRQPHIEETLLNIPRNYKNCSPPSQPTVWSCFPNGGLLSKTFLSIPFSENTRNVNGGLPHSRDNFPKAVAILLPSL</sequence>
<feature type="region of interest" description="Disordered" evidence="1">
    <location>
        <begin position="1"/>
        <end position="28"/>
    </location>
</feature>
<dbReference type="AlphaFoldDB" id="A0AAV4P7K4"/>
<keyword evidence="3" id="KW-1185">Reference proteome</keyword>
<feature type="compositionally biased region" description="Basic and acidic residues" evidence="1">
    <location>
        <begin position="1"/>
        <end position="12"/>
    </location>
</feature>
<accession>A0AAV4P7K4</accession>
<gene>
    <name evidence="2" type="ORF">CDAR_511911</name>
</gene>
<evidence type="ECO:0000313" key="2">
    <source>
        <dbReference type="EMBL" id="GIX91904.1"/>
    </source>
</evidence>
<dbReference type="Proteomes" id="UP001054837">
    <property type="component" value="Unassembled WGS sequence"/>
</dbReference>
<evidence type="ECO:0000313" key="3">
    <source>
        <dbReference type="Proteomes" id="UP001054837"/>
    </source>
</evidence>
<reference evidence="2 3" key="1">
    <citation type="submission" date="2021-06" db="EMBL/GenBank/DDBJ databases">
        <title>Caerostris darwini draft genome.</title>
        <authorList>
            <person name="Kono N."/>
            <person name="Arakawa K."/>
        </authorList>
    </citation>
    <scope>NUCLEOTIDE SEQUENCE [LARGE SCALE GENOMIC DNA]</scope>
</reference>
<proteinExistence type="predicted"/>